<dbReference type="AlphaFoldDB" id="A0A8X6FZ26"/>
<comment type="caution">
    <text evidence="1">The sequence shown here is derived from an EMBL/GenBank/DDBJ whole genome shotgun (WGS) entry which is preliminary data.</text>
</comment>
<name>A0A8X6FZ26_TRICU</name>
<dbReference type="EMBL" id="BMAO01033896">
    <property type="protein sequence ID" value="GFQ92602.1"/>
    <property type="molecule type" value="Genomic_DNA"/>
</dbReference>
<dbReference type="OrthoDB" id="6429662at2759"/>
<keyword evidence="2" id="KW-1185">Reference proteome</keyword>
<dbReference type="Proteomes" id="UP000887116">
    <property type="component" value="Unassembled WGS sequence"/>
</dbReference>
<protein>
    <submittedName>
        <fullName evidence="1">Uncharacterized protein</fullName>
    </submittedName>
</protein>
<accession>A0A8X6FZ26</accession>
<organism evidence="1 2">
    <name type="scientific">Trichonephila clavata</name>
    <name type="common">Joro spider</name>
    <name type="synonym">Nephila clavata</name>
    <dbReference type="NCBI Taxonomy" id="2740835"/>
    <lineage>
        <taxon>Eukaryota</taxon>
        <taxon>Metazoa</taxon>
        <taxon>Ecdysozoa</taxon>
        <taxon>Arthropoda</taxon>
        <taxon>Chelicerata</taxon>
        <taxon>Arachnida</taxon>
        <taxon>Araneae</taxon>
        <taxon>Araneomorphae</taxon>
        <taxon>Entelegynae</taxon>
        <taxon>Araneoidea</taxon>
        <taxon>Nephilidae</taxon>
        <taxon>Trichonephila</taxon>
    </lineage>
</organism>
<reference evidence="1" key="1">
    <citation type="submission" date="2020-07" db="EMBL/GenBank/DDBJ databases">
        <title>Multicomponent nature underlies the extraordinary mechanical properties of spider dragline silk.</title>
        <authorList>
            <person name="Kono N."/>
            <person name="Nakamura H."/>
            <person name="Mori M."/>
            <person name="Yoshida Y."/>
            <person name="Ohtoshi R."/>
            <person name="Malay A.D."/>
            <person name="Moran D.A.P."/>
            <person name="Tomita M."/>
            <person name="Numata K."/>
            <person name="Arakawa K."/>
        </authorList>
    </citation>
    <scope>NUCLEOTIDE SEQUENCE</scope>
</reference>
<evidence type="ECO:0000313" key="2">
    <source>
        <dbReference type="Proteomes" id="UP000887116"/>
    </source>
</evidence>
<sequence length="127" mass="14488">MRIPVVDTKGDPNCCFVIESLIGQPEAEEQLYPNNLVIELYLKTQGEEYSITSEPAMIQIQIHDRRAVVNPFADGFGLEGGREYTAYVSMETQELLPPPYDTNCIDYLKMWKENNGTGPLNRLVRIY</sequence>
<evidence type="ECO:0000313" key="1">
    <source>
        <dbReference type="EMBL" id="GFQ92602.1"/>
    </source>
</evidence>
<proteinExistence type="predicted"/>
<gene>
    <name evidence="1" type="primary">AVEN_134272_1</name>
    <name evidence="1" type="ORF">TNCT_545871</name>
</gene>